<proteinExistence type="predicted"/>
<dbReference type="PRINTS" id="PR00455">
    <property type="entry name" value="HTHTETR"/>
</dbReference>
<keyword evidence="1" id="KW-0805">Transcription regulation</keyword>
<dbReference type="PROSITE" id="PS50977">
    <property type="entry name" value="HTH_TETR_2"/>
    <property type="match status" value="1"/>
</dbReference>
<feature type="DNA-binding region" description="H-T-H motif" evidence="4">
    <location>
        <begin position="39"/>
        <end position="58"/>
    </location>
</feature>
<evidence type="ECO:0000256" key="4">
    <source>
        <dbReference type="PROSITE-ProRule" id="PRU00335"/>
    </source>
</evidence>
<name>A0A927H197_9BACL</name>
<evidence type="ECO:0000313" key="6">
    <source>
        <dbReference type="EMBL" id="MBD2863942.1"/>
    </source>
</evidence>
<keyword evidence="2 4" id="KW-0238">DNA-binding</keyword>
<dbReference type="GO" id="GO:0003700">
    <property type="term" value="F:DNA-binding transcription factor activity"/>
    <property type="evidence" value="ECO:0007669"/>
    <property type="project" value="TreeGrafter"/>
</dbReference>
<evidence type="ECO:0000313" key="7">
    <source>
        <dbReference type="Proteomes" id="UP000639396"/>
    </source>
</evidence>
<evidence type="ECO:0000256" key="3">
    <source>
        <dbReference type="ARBA" id="ARBA00023163"/>
    </source>
</evidence>
<evidence type="ECO:0000256" key="1">
    <source>
        <dbReference type="ARBA" id="ARBA00023015"/>
    </source>
</evidence>
<dbReference type="RefSeq" id="WP_190929570.1">
    <property type="nucleotide sequence ID" value="NZ_JACXJA010000024.1"/>
</dbReference>
<dbReference type="Gene3D" id="1.10.357.10">
    <property type="entry name" value="Tetracycline Repressor, domain 2"/>
    <property type="match status" value="1"/>
</dbReference>
<organism evidence="6 7">
    <name type="scientific">Paenibacillus oceani</name>
    <dbReference type="NCBI Taxonomy" id="2772510"/>
    <lineage>
        <taxon>Bacteria</taxon>
        <taxon>Bacillati</taxon>
        <taxon>Bacillota</taxon>
        <taxon>Bacilli</taxon>
        <taxon>Bacillales</taxon>
        <taxon>Paenibacillaceae</taxon>
        <taxon>Paenibacillus</taxon>
    </lineage>
</organism>
<dbReference type="InterPro" id="IPR001647">
    <property type="entry name" value="HTH_TetR"/>
</dbReference>
<dbReference type="PANTHER" id="PTHR30055:SF234">
    <property type="entry name" value="HTH-TYPE TRANSCRIPTIONAL REGULATOR BETI"/>
    <property type="match status" value="1"/>
</dbReference>
<sequence length="222" mass="25234">MDPKSRWEQERQESKKQRELSMMEAAERVFIRKGLEKATMQDIAAEDNVGVATVFRYFPRKEKLIVAVAAKRIEDQVAVFQSVADMPGTCLDKLGKLFDIFISFTEPKYVESMRMLEAFENYAALSTEPLEDIALYNQAHHQVSAIFSTIIEDGLHDGSIRSDIPVQETLSTLANTMGIFSKKLSLQKNIIMLESDLPPETQLLLLKRIFLDYLKAPVADRS</sequence>
<feature type="domain" description="HTH tetR-type" evidence="5">
    <location>
        <begin position="16"/>
        <end position="76"/>
    </location>
</feature>
<comment type="caution">
    <text evidence="6">The sequence shown here is derived from an EMBL/GenBank/DDBJ whole genome shotgun (WGS) entry which is preliminary data.</text>
</comment>
<gene>
    <name evidence="6" type="ORF">IDH45_18285</name>
</gene>
<evidence type="ECO:0000256" key="2">
    <source>
        <dbReference type="ARBA" id="ARBA00023125"/>
    </source>
</evidence>
<reference evidence="6" key="1">
    <citation type="submission" date="2020-09" db="EMBL/GenBank/DDBJ databases">
        <title>A novel bacterium of genus Paenibacillus, isolated from South China Sea.</title>
        <authorList>
            <person name="Huang H."/>
            <person name="Mo K."/>
            <person name="Hu Y."/>
        </authorList>
    </citation>
    <scope>NUCLEOTIDE SEQUENCE</scope>
    <source>
        <strain evidence="6">IB182363</strain>
    </source>
</reference>
<dbReference type="EMBL" id="JACXJA010000024">
    <property type="protein sequence ID" value="MBD2863942.1"/>
    <property type="molecule type" value="Genomic_DNA"/>
</dbReference>
<dbReference type="InterPro" id="IPR050109">
    <property type="entry name" value="HTH-type_TetR-like_transc_reg"/>
</dbReference>
<dbReference type="PANTHER" id="PTHR30055">
    <property type="entry name" value="HTH-TYPE TRANSCRIPTIONAL REGULATOR RUTR"/>
    <property type="match status" value="1"/>
</dbReference>
<evidence type="ECO:0000259" key="5">
    <source>
        <dbReference type="PROSITE" id="PS50977"/>
    </source>
</evidence>
<protein>
    <submittedName>
        <fullName evidence="6">TetR/AcrR family transcriptional regulator</fullName>
    </submittedName>
</protein>
<dbReference type="InterPro" id="IPR009057">
    <property type="entry name" value="Homeodomain-like_sf"/>
</dbReference>
<keyword evidence="7" id="KW-1185">Reference proteome</keyword>
<keyword evidence="3" id="KW-0804">Transcription</keyword>
<accession>A0A927H197</accession>
<dbReference type="AlphaFoldDB" id="A0A927H197"/>
<dbReference type="SUPFAM" id="SSF46689">
    <property type="entry name" value="Homeodomain-like"/>
    <property type="match status" value="1"/>
</dbReference>
<dbReference type="Proteomes" id="UP000639396">
    <property type="component" value="Unassembled WGS sequence"/>
</dbReference>
<dbReference type="GO" id="GO:0000976">
    <property type="term" value="F:transcription cis-regulatory region binding"/>
    <property type="evidence" value="ECO:0007669"/>
    <property type="project" value="TreeGrafter"/>
</dbReference>
<dbReference type="Pfam" id="PF00440">
    <property type="entry name" value="TetR_N"/>
    <property type="match status" value="1"/>
</dbReference>